<dbReference type="Pfam" id="PF00672">
    <property type="entry name" value="HAMP"/>
    <property type="match status" value="1"/>
</dbReference>
<evidence type="ECO:0000313" key="12">
    <source>
        <dbReference type="Proteomes" id="UP000236449"/>
    </source>
</evidence>
<evidence type="ECO:0000313" key="11">
    <source>
        <dbReference type="EMBL" id="PNI06671.1"/>
    </source>
</evidence>
<dbReference type="InterPro" id="IPR004090">
    <property type="entry name" value="Chemotax_Me-accpt_rcpt"/>
</dbReference>
<comment type="similarity">
    <text evidence="4">Belongs to the methyl-accepting chemotaxis (MCP) protein family.</text>
</comment>
<dbReference type="GO" id="GO:0006935">
    <property type="term" value="P:chemotaxis"/>
    <property type="evidence" value="ECO:0007669"/>
    <property type="project" value="InterPro"/>
</dbReference>
<feature type="transmembrane region" description="Helical" evidence="7">
    <location>
        <begin position="199"/>
        <end position="221"/>
    </location>
</feature>
<evidence type="ECO:0000259" key="9">
    <source>
        <dbReference type="PROSITE" id="PS50192"/>
    </source>
</evidence>
<dbReference type="AlphaFoldDB" id="A0A2J8I846"/>
<evidence type="ECO:0000256" key="5">
    <source>
        <dbReference type="PROSITE-ProRule" id="PRU00284"/>
    </source>
</evidence>
<dbReference type="GO" id="GO:0007165">
    <property type="term" value="P:signal transduction"/>
    <property type="evidence" value="ECO:0007669"/>
    <property type="project" value="UniProtKB-KW"/>
</dbReference>
<keyword evidence="7" id="KW-0812">Transmembrane</keyword>
<dbReference type="RefSeq" id="WP_042485479.1">
    <property type="nucleotide sequence ID" value="NZ_CBCRWT010000032.1"/>
</dbReference>
<dbReference type="PROSITE" id="PS50192">
    <property type="entry name" value="T_SNARE"/>
    <property type="match status" value="1"/>
</dbReference>
<comment type="caution">
    <text evidence="11">The sequence shown here is derived from an EMBL/GenBank/DDBJ whole genome shotgun (WGS) entry which is preliminary data.</text>
</comment>
<feature type="transmembrane region" description="Helical" evidence="7">
    <location>
        <begin position="12"/>
        <end position="31"/>
    </location>
</feature>
<reference evidence="11 12" key="1">
    <citation type="submission" date="2018-01" db="EMBL/GenBank/DDBJ databases">
        <title>Draft genome sequences of six Vibrio diazotrophicus strains isolated from deep-sea sediments of the Baltic Sea.</title>
        <authorList>
            <person name="Castillo D."/>
            <person name="Vandieken V."/>
            <person name="Chiang O."/>
            <person name="Middelboe M."/>
        </authorList>
    </citation>
    <scope>NUCLEOTIDE SEQUENCE [LARGE SCALE GENOMIC DNA]</scope>
    <source>
        <strain evidence="11 12">60.27F</strain>
    </source>
</reference>
<dbReference type="Gene3D" id="1.10.287.950">
    <property type="entry name" value="Methyl-accepting chemotaxis protein"/>
    <property type="match status" value="1"/>
</dbReference>
<dbReference type="InterPro" id="IPR004089">
    <property type="entry name" value="MCPsignal_dom"/>
</dbReference>
<dbReference type="OrthoDB" id="5593683at2"/>
<accession>A0A2J8I846</accession>
<dbReference type="PANTHER" id="PTHR32089:SF33">
    <property type="entry name" value="TOXIN COREGULATED PILUS BIOSYNTHESIS PROTEIN I"/>
    <property type="match status" value="1"/>
</dbReference>
<dbReference type="PANTHER" id="PTHR32089">
    <property type="entry name" value="METHYL-ACCEPTING CHEMOTAXIS PROTEIN MCPB"/>
    <property type="match status" value="1"/>
</dbReference>
<keyword evidence="6" id="KW-0175">Coiled coil</keyword>
<feature type="domain" description="T-SNARE coiled-coil homology" evidence="9">
    <location>
        <begin position="462"/>
        <end position="524"/>
    </location>
</feature>
<evidence type="ECO:0000256" key="7">
    <source>
        <dbReference type="SAM" id="Phobius"/>
    </source>
</evidence>
<keyword evidence="2" id="KW-1003">Cell membrane</keyword>
<evidence type="ECO:0000256" key="1">
    <source>
        <dbReference type="ARBA" id="ARBA00004429"/>
    </source>
</evidence>
<dbReference type="PROSITE" id="PS50111">
    <property type="entry name" value="CHEMOTAXIS_TRANSDUC_2"/>
    <property type="match status" value="1"/>
</dbReference>
<sequence>MRKLISGLSIKLQVVVPVLVTMLLLTVGITYSSSSLKTAFKNVTQSTEQLVEHKDDVTNIVNNTYSMRISAIYSLFTPDEVARLQSVLKENEAKNLQLLQSLNTVQGLQPEVTSLQKAMKYYVDYSLNTMIPLLKTKHNQTNLDSSFDSKYQQASAAYRDAGAQMVKAIEALSSRLNVLALESVRASENHHGTVMQNSMIGFVTVLILAALCSWLLAGIIVKPIQSLQTIMREVAKGNLLVEAEVEGNNEVSALTRDINATTKQLRQTVETLIRISVEVASASTELAAVMTQSSVNSDQEKQEVEQVASAVNQLESAAQSVTDNASQAEQAAQQANQQAKESLAIFEQSHKASIDMARQLNEAALVVNGLKEQSEQIGQVIEVIEGISEQTNLLALNAAIEAARAGESGRGFAVVADEVRMLAARTQQSTQEIQLIIEELQSKSGIANDSMNMSLKMIETNQALGDQVSEYLNNISLAISELNGINTQVASASEEQNHVTSDINRNLATIYELVSQNVAGITQSAAASQELSALAEQQKEQLSHFRV</sequence>
<keyword evidence="2" id="KW-0997">Cell inner membrane</keyword>
<dbReference type="Proteomes" id="UP000236449">
    <property type="component" value="Unassembled WGS sequence"/>
</dbReference>
<evidence type="ECO:0000259" key="8">
    <source>
        <dbReference type="PROSITE" id="PS50111"/>
    </source>
</evidence>
<dbReference type="FunFam" id="1.10.287.950:FF:000001">
    <property type="entry name" value="Methyl-accepting chemotaxis sensory transducer"/>
    <property type="match status" value="1"/>
</dbReference>
<evidence type="ECO:0000256" key="6">
    <source>
        <dbReference type="SAM" id="Coils"/>
    </source>
</evidence>
<dbReference type="GO" id="GO:0005886">
    <property type="term" value="C:plasma membrane"/>
    <property type="evidence" value="ECO:0007669"/>
    <property type="project" value="UniProtKB-SubCell"/>
</dbReference>
<feature type="domain" description="HAMP" evidence="10">
    <location>
        <begin position="218"/>
        <end position="270"/>
    </location>
</feature>
<protein>
    <submittedName>
        <fullName evidence="11">Methyl-accepting chemotaxis protein</fullName>
    </submittedName>
</protein>
<comment type="subcellular location">
    <subcellularLocation>
        <location evidence="1">Cell inner membrane</location>
        <topology evidence="1">Multi-pass membrane protein</topology>
    </subcellularLocation>
</comment>
<proteinExistence type="inferred from homology"/>
<dbReference type="PRINTS" id="PR00260">
    <property type="entry name" value="CHEMTRNSDUCR"/>
</dbReference>
<dbReference type="EMBL" id="POSK01000001">
    <property type="protein sequence ID" value="PNI06671.1"/>
    <property type="molecule type" value="Genomic_DNA"/>
</dbReference>
<organism evidence="11 12">
    <name type="scientific">Vibrio diazotrophicus</name>
    <dbReference type="NCBI Taxonomy" id="685"/>
    <lineage>
        <taxon>Bacteria</taxon>
        <taxon>Pseudomonadati</taxon>
        <taxon>Pseudomonadota</taxon>
        <taxon>Gammaproteobacteria</taxon>
        <taxon>Vibrionales</taxon>
        <taxon>Vibrionaceae</taxon>
        <taxon>Vibrio</taxon>
    </lineage>
</organism>
<evidence type="ECO:0000256" key="4">
    <source>
        <dbReference type="ARBA" id="ARBA00029447"/>
    </source>
</evidence>
<gene>
    <name evidence="11" type="ORF">C1N32_01295</name>
</gene>
<evidence type="ECO:0000259" key="10">
    <source>
        <dbReference type="PROSITE" id="PS50885"/>
    </source>
</evidence>
<dbReference type="SUPFAM" id="SSF58104">
    <property type="entry name" value="Methyl-accepting chemotaxis protein (MCP) signaling domain"/>
    <property type="match status" value="1"/>
</dbReference>
<dbReference type="SMART" id="SM00304">
    <property type="entry name" value="HAMP"/>
    <property type="match status" value="1"/>
</dbReference>
<evidence type="ECO:0000256" key="2">
    <source>
        <dbReference type="ARBA" id="ARBA00022519"/>
    </source>
</evidence>
<evidence type="ECO:0000256" key="3">
    <source>
        <dbReference type="ARBA" id="ARBA00023224"/>
    </source>
</evidence>
<keyword evidence="7" id="KW-1133">Transmembrane helix</keyword>
<dbReference type="SMART" id="SM00283">
    <property type="entry name" value="MA"/>
    <property type="match status" value="1"/>
</dbReference>
<keyword evidence="3 5" id="KW-0807">Transducer</keyword>
<dbReference type="PROSITE" id="PS50885">
    <property type="entry name" value="HAMP"/>
    <property type="match status" value="1"/>
</dbReference>
<dbReference type="CDD" id="cd06225">
    <property type="entry name" value="HAMP"/>
    <property type="match status" value="1"/>
</dbReference>
<dbReference type="InterPro" id="IPR003660">
    <property type="entry name" value="HAMP_dom"/>
</dbReference>
<dbReference type="InterPro" id="IPR000727">
    <property type="entry name" value="T_SNARE_dom"/>
</dbReference>
<name>A0A2J8I846_VIBDI</name>
<dbReference type="Pfam" id="PF00015">
    <property type="entry name" value="MCPsignal"/>
    <property type="match status" value="1"/>
</dbReference>
<dbReference type="GO" id="GO:0004888">
    <property type="term" value="F:transmembrane signaling receptor activity"/>
    <property type="evidence" value="ECO:0007669"/>
    <property type="project" value="InterPro"/>
</dbReference>
<feature type="coiled-coil region" evidence="6">
    <location>
        <begin position="297"/>
        <end position="345"/>
    </location>
</feature>
<dbReference type="GeneID" id="94027213"/>
<keyword evidence="7" id="KW-0472">Membrane</keyword>
<feature type="domain" description="Methyl-accepting transducer" evidence="8">
    <location>
        <begin position="275"/>
        <end position="511"/>
    </location>
</feature>